<sequence>MGWNHDPPPPYSIRWGSRASNQGGLRLTRQMLSLSRVLLTLTMSDNFDCRRHPQVRGWYMSDNLRSVARRLDMYLHKNKIFSFVRATLGCLIPHVLYNQRGPKTRRNNKGPIPLFLTGMFFVSLAGSTFVSPEVAPLSPLRHFKQYCTLARRMIRSPEKCVHLAVCDRRDVGHSLPAGSQRQRQCFCQCQGGVVLMDIARHSGAGLGVEINRSWWVDTLHERSKVNGHRWGYRGAVAGMYNEVKKVVQLFDPSKFMSSEVMPKQELDVFIHGPALSLIAPLPRDTFGSVYTNDLVFALLENPQNWRDEVSALNLRRGKHIGRVPSSGTSSTSSLIVTSVMATACARVVSARCDVKQITLFRHTHPEIFLA</sequence>
<evidence type="ECO:0000256" key="1">
    <source>
        <dbReference type="SAM" id="Phobius"/>
    </source>
</evidence>
<dbReference type="HOGENOM" id="CLU_748376_0_0_1"/>
<keyword evidence="3" id="KW-1185">Reference proteome</keyword>
<accession>L8X484</accession>
<feature type="transmembrane region" description="Helical" evidence="1">
    <location>
        <begin position="110"/>
        <end position="130"/>
    </location>
</feature>
<keyword evidence="1" id="KW-1133">Transmembrane helix</keyword>
<gene>
    <name evidence="2" type="ORF">AG1IA_02160</name>
</gene>
<proteinExistence type="predicted"/>
<keyword evidence="1" id="KW-0472">Membrane</keyword>
<evidence type="ECO:0000313" key="3">
    <source>
        <dbReference type="Proteomes" id="UP000011668"/>
    </source>
</evidence>
<dbReference type="AlphaFoldDB" id="L8X484"/>
<organism evidence="2 3">
    <name type="scientific">Thanatephorus cucumeris (strain AG1-IA)</name>
    <name type="common">Rice sheath blight fungus</name>
    <name type="synonym">Rhizoctonia solani</name>
    <dbReference type="NCBI Taxonomy" id="983506"/>
    <lineage>
        <taxon>Eukaryota</taxon>
        <taxon>Fungi</taxon>
        <taxon>Dikarya</taxon>
        <taxon>Basidiomycota</taxon>
        <taxon>Agaricomycotina</taxon>
        <taxon>Agaricomycetes</taxon>
        <taxon>Cantharellales</taxon>
        <taxon>Ceratobasidiaceae</taxon>
        <taxon>Rhizoctonia</taxon>
        <taxon>Rhizoctonia solani AG-1</taxon>
    </lineage>
</organism>
<evidence type="ECO:0000313" key="2">
    <source>
        <dbReference type="EMBL" id="ELU43813.1"/>
    </source>
</evidence>
<reference evidence="2 3" key="1">
    <citation type="journal article" date="2013" name="Nat. Commun.">
        <title>The evolution and pathogenic mechanisms of the rice sheath blight pathogen.</title>
        <authorList>
            <person name="Zheng A."/>
            <person name="Lin R."/>
            <person name="Xu L."/>
            <person name="Qin P."/>
            <person name="Tang C."/>
            <person name="Ai P."/>
            <person name="Zhang D."/>
            <person name="Liu Y."/>
            <person name="Sun Z."/>
            <person name="Feng H."/>
            <person name="Wang Y."/>
            <person name="Chen Y."/>
            <person name="Liang X."/>
            <person name="Fu R."/>
            <person name="Li Q."/>
            <person name="Zhang J."/>
            <person name="Yu X."/>
            <person name="Xie Z."/>
            <person name="Ding L."/>
            <person name="Guan P."/>
            <person name="Tang J."/>
            <person name="Liang Y."/>
            <person name="Wang S."/>
            <person name="Deng Q."/>
            <person name="Li S."/>
            <person name="Zhu J."/>
            <person name="Wang L."/>
            <person name="Liu H."/>
            <person name="Li P."/>
        </authorList>
    </citation>
    <scope>NUCLEOTIDE SEQUENCE [LARGE SCALE GENOMIC DNA]</scope>
    <source>
        <strain evidence="3">AG-1 IA</strain>
    </source>
</reference>
<dbReference type="Proteomes" id="UP000011668">
    <property type="component" value="Unassembled WGS sequence"/>
</dbReference>
<comment type="caution">
    <text evidence="2">The sequence shown here is derived from an EMBL/GenBank/DDBJ whole genome shotgun (WGS) entry which is preliminary data.</text>
</comment>
<dbReference type="EMBL" id="AFRT01000479">
    <property type="protein sequence ID" value="ELU43813.1"/>
    <property type="molecule type" value="Genomic_DNA"/>
</dbReference>
<name>L8X484_THACA</name>
<protein>
    <submittedName>
        <fullName evidence="2">Uncharacterized protein</fullName>
    </submittedName>
</protein>
<keyword evidence="1" id="KW-0812">Transmembrane</keyword>
<feature type="transmembrane region" description="Helical" evidence="1">
    <location>
        <begin position="80"/>
        <end position="98"/>
    </location>
</feature>